<evidence type="ECO:0000313" key="7">
    <source>
        <dbReference type="EMBL" id="AKH41237.1"/>
    </source>
</evidence>
<dbReference type="RefSeq" id="WP_046902317.1">
    <property type="nucleotide sequence ID" value="NZ_CP011452.2"/>
</dbReference>
<keyword evidence="6" id="KW-0472">Membrane</keyword>
<organism evidence="7 8">
    <name type="scientific">Croceibacterium atlanticum</name>
    <dbReference type="NCBI Taxonomy" id="1267766"/>
    <lineage>
        <taxon>Bacteria</taxon>
        <taxon>Pseudomonadati</taxon>
        <taxon>Pseudomonadota</taxon>
        <taxon>Alphaproteobacteria</taxon>
        <taxon>Sphingomonadales</taxon>
        <taxon>Erythrobacteraceae</taxon>
        <taxon>Croceibacterium</taxon>
    </lineage>
</organism>
<dbReference type="PATRIC" id="fig|1267766.3.peg.175"/>
<keyword evidence="8" id="KW-1185">Reference proteome</keyword>
<proteinExistence type="inferred from homology"/>
<keyword evidence="5" id="KW-1133">Transmembrane helix</keyword>
<dbReference type="InterPro" id="IPR050833">
    <property type="entry name" value="Poly_Biosynth_Transport"/>
</dbReference>
<comment type="similarity">
    <text evidence="2">Belongs to the polysaccharide synthase family.</text>
</comment>
<keyword evidence="4" id="KW-0812">Transmembrane</keyword>
<dbReference type="PANTHER" id="PTHR30250">
    <property type="entry name" value="PST FAMILY PREDICTED COLANIC ACID TRANSPORTER"/>
    <property type="match status" value="1"/>
</dbReference>
<reference evidence="7" key="1">
    <citation type="submission" date="2015-05" db="EMBL/GenBank/DDBJ databases">
        <title>The complete genome of Altererythrobacter atlanticus strain 26DY36.</title>
        <authorList>
            <person name="Wu Y.-H."/>
            <person name="Cheng H."/>
            <person name="Wu X.-W."/>
        </authorList>
    </citation>
    <scope>NUCLEOTIDE SEQUENCE [LARGE SCALE GENOMIC DNA]</scope>
    <source>
        <strain evidence="7">26DY36</strain>
    </source>
</reference>
<keyword evidence="3" id="KW-1003">Cell membrane</keyword>
<evidence type="ECO:0000256" key="4">
    <source>
        <dbReference type="ARBA" id="ARBA00022692"/>
    </source>
</evidence>
<evidence type="ECO:0000256" key="6">
    <source>
        <dbReference type="ARBA" id="ARBA00023136"/>
    </source>
</evidence>
<sequence>MSGNTAEGQVGSAAFWSYAGAFAERGLRFAVFVVIARFVLPEEFGIVVLAGLILSLFQDFSQIGMNEALVRRKDVDSLTFDSVFWFLIAISGVATLIYLTGVMLFVDRENQALLWIVLLSLAPALPISSLGSVHHAHLLRDLGFKELTLRIVGASLASGVIAILLALAGWGIWALVAKSLLQALFQTALLWFFCDWRPSLRFSYEKLRPLMPDSLRLLGSGALTQFNQKGFDFAAGLLLSAAALGILRVAGQTILLLIELTIGPMTMAAFAILSRYPDDPVVGRRTFALLTKSTALLVYPSFFGLAAIADLLLPWVFGEQWGQASAFVQLLALLALPVHLQLLLMAAFFAAGRTDRMLHWQIALSGATALGIAIGTPFGLWGLAIATVAHFYILLPLGLWWMQRDTYFQIGELFRSIWPSFLCAGLMAIAVLGVKPAISGKLGTPLELAVLVAIGVALFGAAALLIAPDLLRAGLDGARRKFRPA</sequence>
<dbReference type="AlphaFoldDB" id="A0A0F7KQ31"/>
<gene>
    <name evidence="7" type="primary">tuaB</name>
    <name evidence="7" type="ORF">WYH_00171</name>
</gene>
<accession>A0A0F7KQ31</accession>
<evidence type="ECO:0000256" key="3">
    <source>
        <dbReference type="ARBA" id="ARBA00022475"/>
    </source>
</evidence>
<evidence type="ECO:0000313" key="8">
    <source>
        <dbReference type="Proteomes" id="UP000034392"/>
    </source>
</evidence>
<dbReference type="STRING" id="1267766.WYH_00171"/>
<protein>
    <submittedName>
        <fullName evidence="7">Teichuronic acid biosynthesis protein TuaB</fullName>
    </submittedName>
</protein>
<name>A0A0F7KQ31_9SPHN</name>
<dbReference type="GO" id="GO:0005886">
    <property type="term" value="C:plasma membrane"/>
    <property type="evidence" value="ECO:0007669"/>
    <property type="project" value="UniProtKB-SubCell"/>
</dbReference>
<dbReference type="EMBL" id="CP011452">
    <property type="protein sequence ID" value="AKH41237.1"/>
    <property type="molecule type" value="Genomic_DNA"/>
</dbReference>
<dbReference type="PANTHER" id="PTHR30250:SF10">
    <property type="entry name" value="LIPOPOLYSACCHARIDE BIOSYNTHESIS PROTEIN WZXC"/>
    <property type="match status" value="1"/>
</dbReference>
<dbReference type="KEGG" id="aay:WYH_00171"/>
<evidence type="ECO:0000256" key="5">
    <source>
        <dbReference type="ARBA" id="ARBA00022989"/>
    </source>
</evidence>
<evidence type="ECO:0000256" key="2">
    <source>
        <dbReference type="ARBA" id="ARBA00007430"/>
    </source>
</evidence>
<dbReference type="Pfam" id="PF13440">
    <property type="entry name" value="Polysacc_synt_3"/>
    <property type="match status" value="1"/>
</dbReference>
<comment type="subcellular location">
    <subcellularLocation>
        <location evidence="1">Cell membrane</location>
        <topology evidence="1">Multi-pass membrane protein</topology>
    </subcellularLocation>
</comment>
<evidence type="ECO:0000256" key="1">
    <source>
        <dbReference type="ARBA" id="ARBA00004651"/>
    </source>
</evidence>
<dbReference type="Proteomes" id="UP000034392">
    <property type="component" value="Chromosome"/>
</dbReference>